<keyword evidence="4 7" id="KW-0812">Transmembrane</keyword>
<dbReference type="Pfam" id="PF01313">
    <property type="entry name" value="Bac_export_3"/>
    <property type="match status" value="1"/>
</dbReference>
<dbReference type="EMBL" id="JACHBT010000012">
    <property type="protein sequence ID" value="MBB6505359.1"/>
    <property type="molecule type" value="Genomic_DNA"/>
</dbReference>
<evidence type="ECO:0000313" key="9">
    <source>
        <dbReference type="Proteomes" id="UP000522313"/>
    </source>
</evidence>
<evidence type="ECO:0000313" key="8">
    <source>
        <dbReference type="EMBL" id="MBB6505359.1"/>
    </source>
</evidence>
<gene>
    <name evidence="8" type="ORF">F4693_002347</name>
</gene>
<comment type="subcellular location">
    <subcellularLocation>
        <location evidence="1">Cell membrane</location>
        <topology evidence="1">Multi-pass membrane protein</topology>
    </subcellularLocation>
</comment>
<reference evidence="8 9" key="1">
    <citation type="submission" date="2020-08" db="EMBL/GenBank/DDBJ databases">
        <title>The Agave Microbiome: Exploring the role of microbial communities in plant adaptations to desert environments.</title>
        <authorList>
            <person name="Partida-Martinez L.P."/>
        </authorList>
    </citation>
    <scope>NUCLEOTIDE SEQUENCE [LARGE SCALE GENOMIC DNA]</scope>
    <source>
        <strain evidence="8 9">AS3.13</strain>
    </source>
</reference>
<evidence type="ECO:0000256" key="5">
    <source>
        <dbReference type="ARBA" id="ARBA00022989"/>
    </source>
</evidence>
<dbReference type="AlphaFoldDB" id="A0A7X0JDT5"/>
<keyword evidence="8" id="KW-0966">Cell projection</keyword>
<dbReference type="Proteomes" id="UP000522313">
    <property type="component" value="Unassembled WGS sequence"/>
</dbReference>
<keyword evidence="8" id="KW-0282">Flagellum</keyword>
<feature type="transmembrane region" description="Helical" evidence="7">
    <location>
        <begin position="12"/>
        <end position="39"/>
    </location>
</feature>
<feature type="transmembrane region" description="Helical" evidence="7">
    <location>
        <begin position="51"/>
        <end position="69"/>
    </location>
</feature>
<evidence type="ECO:0000256" key="7">
    <source>
        <dbReference type="SAM" id="Phobius"/>
    </source>
</evidence>
<protein>
    <submittedName>
        <fullName evidence="8">Flagellar biosynthetic protein FliQ</fullName>
    </submittedName>
</protein>
<dbReference type="InterPro" id="IPR002191">
    <property type="entry name" value="Bac_export_3"/>
</dbReference>
<dbReference type="PANTHER" id="PTHR34040:SF2">
    <property type="entry name" value="FLAGELLAR BIOSYNTHETIC PROTEIN FLIQ"/>
    <property type="match status" value="1"/>
</dbReference>
<evidence type="ECO:0000256" key="3">
    <source>
        <dbReference type="ARBA" id="ARBA00022475"/>
    </source>
</evidence>
<proteinExistence type="inferred from homology"/>
<keyword evidence="8" id="KW-0969">Cilium</keyword>
<evidence type="ECO:0000256" key="2">
    <source>
        <dbReference type="ARBA" id="ARBA00006156"/>
    </source>
</evidence>
<evidence type="ECO:0000256" key="1">
    <source>
        <dbReference type="ARBA" id="ARBA00004651"/>
    </source>
</evidence>
<dbReference type="RefSeq" id="WP_184506148.1">
    <property type="nucleotide sequence ID" value="NZ_JACHBT010000012.1"/>
</dbReference>
<evidence type="ECO:0000256" key="6">
    <source>
        <dbReference type="ARBA" id="ARBA00023136"/>
    </source>
</evidence>
<dbReference type="GO" id="GO:0005886">
    <property type="term" value="C:plasma membrane"/>
    <property type="evidence" value="ECO:0007669"/>
    <property type="project" value="UniProtKB-SubCell"/>
</dbReference>
<dbReference type="GO" id="GO:0009306">
    <property type="term" value="P:protein secretion"/>
    <property type="evidence" value="ECO:0007669"/>
    <property type="project" value="InterPro"/>
</dbReference>
<sequence length="88" mass="9072">MDAFHAAEMGRAAMMLVLTVAGPMLLASLVVGVAISLFQALTQLQEPTITFVPKLLVIGTVILGSLPFIGQAMAGFMARIADAIVTGA</sequence>
<organism evidence="8 9">
    <name type="scientific">Sphingomonas endophytica</name>
    <dbReference type="NCBI Taxonomy" id="869719"/>
    <lineage>
        <taxon>Bacteria</taxon>
        <taxon>Pseudomonadati</taxon>
        <taxon>Pseudomonadota</taxon>
        <taxon>Alphaproteobacteria</taxon>
        <taxon>Sphingomonadales</taxon>
        <taxon>Sphingomonadaceae</taxon>
        <taxon>Sphingomonas</taxon>
    </lineage>
</organism>
<keyword evidence="6 7" id="KW-0472">Membrane</keyword>
<dbReference type="PIRSF" id="PIRSF004669">
    <property type="entry name" value="FliQ"/>
    <property type="match status" value="1"/>
</dbReference>
<name>A0A7X0JDT5_9SPHN</name>
<reference evidence="8 9" key="2">
    <citation type="submission" date="2020-08" db="EMBL/GenBank/DDBJ databases">
        <authorList>
            <person name="Partida-Martinez L."/>
            <person name="Huntemann M."/>
            <person name="Clum A."/>
            <person name="Wang J."/>
            <person name="Palaniappan K."/>
            <person name="Ritter S."/>
            <person name="Chen I.-M."/>
            <person name="Stamatis D."/>
            <person name="Reddy T."/>
            <person name="O'Malley R."/>
            <person name="Daum C."/>
            <person name="Shapiro N."/>
            <person name="Ivanova N."/>
            <person name="Kyrpides N."/>
            <person name="Woyke T."/>
        </authorList>
    </citation>
    <scope>NUCLEOTIDE SEQUENCE [LARGE SCALE GENOMIC DNA]</scope>
    <source>
        <strain evidence="8 9">AS3.13</strain>
    </source>
</reference>
<keyword evidence="5 7" id="KW-1133">Transmembrane helix</keyword>
<evidence type="ECO:0000256" key="4">
    <source>
        <dbReference type="ARBA" id="ARBA00022692"/>
    </source>
</evidence>
<dbReference type="PRINTS" id="PR00952">
    <property type="entry name" value="TYPE3IMQPROT"/>
</dbReference>
<accession>A0A7X0JDT5</accession>
<comment type="caution">
    <text evidence="8">The sequence shown here is derived from an EMBL/GenBank/DDBJ whole genome shotgun (WGS) entry which is preliminary data.</text>
</comment>
<dbReference type="PANTHER" id="PTHR34040">
    <property type="entry name" value="FLAGELLAR BIOSYNTHETIC PROTEIN FLIQ"/>
    <property type="match status" value="1"/>
</dbReference>
<comment type="similarity">
    <text evidence="2">Belongs to the FliQ/MopD/SpaQ family.</text>
</comment>
<keyword evidence="3" id="KW-1003">Cell membrane</keyword>